<dbReference type="InterPro" id="IPR036390">
    <property type="entry name" value="WH_DNA-bd_sf"/>
</dbReference>
<dbReference type="SMART" id="SM00895">
    <property type="entry name" value="FCD"/>
    <property type="match status" value="1"/>
</dbReference>
<evidence type="ECO:0000313" key="6">
    <source>
        <dbReference type="Proteomes" id="UP000009154"/>
    </source>
</evidence>
<accession>H6N116</accession>
<dbReference type="PANTHER" id="PTHR43537:SF5">
    <property type="entry name" value="UXU OPERON TRANSCRIPTIONAL REGULATOR"/>
    <property type="match status" value="1"/>
</dbReference>
<dbReference type="EMBL" id="CP003119">
    <property type="protein sequence ID" value="AFA74579.1"/>
    <property type="molecule type" value="Genomic_DNA"/>
</dbReference>
<evidence type="ECO:0000256" key="1">
    <source>
        <dbReference type="ARBA" id="ARBA00023015"/>
    </source>
</evidence>
<dbReference type="RefSeq" id="WP_014360961.1">
    <property type="nucleotide sequence ID" value="NC_016906.1"/>
</dbReference>
<keyword evidence="6" id="KW-1185">Reference proteome</keyword>
<dbReference type="SUPFAM" id="SSF48008">
    <property type="entry name" value="GntR ligand-binding domain-like"/>
    <property type="match status" value="1"/>
</dbReference>
<evidence type="ECO:0000256" key="2">
    <source>
        <dbReference type="ARBA" id="ARBA00023125"/>
    </source>
</evidence>
<dbReference type="eggNOG" id="COG2186">
    <property type="taxonomic scope" value="Bacteria"/>
</dbReference>
<dbReference type="Pfam" id="PF07729">
    <property type="entry name" value="FCD"/>
    <property type="match status" value="1"/>
</dbReference>
<dbReference type="Pfam" id="PF00392">
    <property type="entry name" value="GntR"/>
    <property type="match status" value="1"/>
</dbReference>
<gene>
    <name evidence="5" type="ordered locus">GPOL_c35670</name>
</gene>
<name>H6N116_GORPV</name>
<dbReference type="InterPro" id="IPR000524">
    <property type="entry name" value="Tscrpt_reg_HTH_GntR"/>
</dbReference>
<dbReference type="InterPro" id="IPR036388">
    <property type="entry name" value="WH-like_DNA-bd_sf"/>
</dbReference>
<dbReference type="STRING" id="1112204.GPOL_c35670"/>
<evidence type="ECO:0000313" key="5">
    <source>
        <dbReference type="EMBL" id="AFA74579.1"/>
    </source>
</evidence>
<keyword evidence="3" id="KW-0804">Transcription</keyword>
<keyword evidence="2" id="KW-0238">DNA-binding</keyword>
<dbReference type="SMART" id="SM00345">
    <property type="entry name" value="HTH_GNTR"/>
    <property type="match status" value="1"/>
</dbReference>
<dbReference type="GO" id="GO:0003677">
    <property type="term" value="F:DNA binding"/>
    <property type="evidence" value="ECO:0007669"/>
    <property type="project" value="UniProtKB-KW"/>
</dbReference>
<keyword evidence="1" id="KW-0805">Transcription regulation</keyword>
<dbReference type="CDD" id="cd07377">
    <property type="entry name" value="WHTH_GntR"/>
    <property type="match status" value="1"/>
</dbReference>
<organism evidence="5 6">
    <name type="scientific">Gordonia polyisoprenivorans (strain DSM 44266 / VH2)</name>
    <dbReference type="NCBI Taxonomy" id="1112204"/>
    <lineage>
        <taxon>Bacteria</taxon>
        <taxon>Bacillati</taxon>
        <taxon>Actinomycetota</taxon>
        <taxon>Actinomycetes</taxon>
        <taxon>Mycobacteriales</taxon>
        <taxon>Gordoniaceae</taxon>
        <taxon>Gordonia</taxon>
    </lineage>
</organism>
<dbReference type="AlphaFoldDB" id="H6N116"/>
<reference evidence="5 6" key="1">
    <citation type="journal article" date="2012" name="Appl. Environ. Microbiol.">
        <title>Involvement of two latex-clearing proteins during rubber degradation and insights into the subsequent degradation pathway revealed by the genome sequence of Gordonia polyisoprenivorans strain VH2.</title>
        <authorList>
            <person name="Hiessl S."/>
            <person name="Schuldes J."/>
            <person name="Thurmer A."/>
            <person name="Halbsguth T."/>
            <person name="Broker D."/>
            <person name="Angelov A."/>
            <person name="Liebl W."/>
            <person name="Daniel R."/>
            <person name="Steinbuchel A."/>
        </authorList>
    </citation>
    <scope>NUCLEOTIDE SEQUENCE [LARGE SCALE GENOMIC DNA]</scope>
    <source>
        <strain evidence="6">DSM 44266 / VH2</strain>
    </source>
</reference>
<dbReference type="InterPro" id="IPR008920">
    <property type="entry name" value="TF_FadR/GntR_C"/>
</dbReference>
<dbReference type="KEGG" id="gpo:GPOL_c35670"/>
<evidence type="ECO:0000259" key="4">
    <source>
        <dbReference type="PROSITE" id="PS50949"/>
    </source>
</evidence>
<evidence type="ECO:0000256" key="3">
    <source>
        <dbReference type="ARBA" id="ARBA00023163"/>
    </source>
</evidence>
<dbReference type="Gene3D" id="1.10.10.10">
    <property type="entry name" value="Winged helix-like DNA-binding domain superfamily/Winged helix DNA-binding domain"/>
    <property type="match status" value="1"/>
</dbReference>
<dbReference type="PROSITE" id="PS50949">
    <property type="entry name" value="HTH_GNTR"/>
    <property type="match status" value="1"/>
</dbReference>
<dbReference type="PRINTS" id="PR00035">
    <property type="entry name" value="HTHGNTR"/>
</dbReference>
<protein>
    <submittedName>
        <fullName evidence="5">Putative transcriptional regulator, GntR family</fullName>
    </submittedName>
</protein>
<dbReference type="Proteomes" id="UP000009154">
    <property type="component" value="Chromosome"/>
</dbReference>
<dbReference type="SUPFAM" id="SSF46785">
    <property type="entry name" value="Winged helix' DNA-binding domain"/>
    <property type="match status" value="1"/>
</dbReference>
<feature type="domain" description="HTH gntR-type" evidence="4">
    <location>
        <begin position="15"/>
        <end position="83"/>
    </location>
</feature>
<dbReference type="Gene3D" id="1.20.120.530">
    <property type="entry name" value="GntR ligand-binding domain-like"/>
    <property type="match status" value="1"/>
</dbReference>
<dbReference type="InterPro" id="IPR011711">
    <property type="entry name" value="GntR_C"/>
</dbReference>
<sequence length="229" mass="24979">MTSSWADRRPVATRVSAAEAVFTDLRQAIESGDLPVGERLPSEAALGERYAVSRSVVREALRSCTALGLTETRTGRGTFVVSSTASHDLKVGEYTARELMEARPHIEIPAAGWAAERRSAEDLRQLTELTQAMAAESNQTDWVALDGQFHLAITRASGNRVFQNALVNIRNSLTAQSATLNLATGRMRRSNEEHERIVEAISSGDRQAAERAMADHLDAVQVAVRSLTH</sequence>
<dbReference type="GeneID" id="90160586"/>
<dbReference type="HOGENOM" id="CLU_017584_9_1_11"/>
<dbReference type="PANTHER" id="PTHR43537">
    <property type="entry name" value="TRANSCRIPTIONAL REGULATOR, GNTR FAMILY"/>
    <property type="match status" value="1"/>
</dbReference>
<proteinExistence type="predicted"/>
<dbReference type="GO" id="GO:0003700">
    <property type="term" value="F:DNA-binding transcription factor activity"/>
    <property type="evidence" value="ECO:0007669"/>
    <property type="project" value="InterPro"/>
</dbReference>